<dbReference type="GO" id="GO:0003677">
    <property type="term" value="F:DNA binding"/>
    <property type="evidence" value="ECO:0007669"/>
    <property type="project" value="UniProtKB-KW"/>
</dbReference>
<reference evidence="10 11" key="1">
    <citation type="submission" date="2013-11" db="EMBL/GenBank/DDBJ databases">
        <title>Genome sequencing of Stegodyphus mimosarum.</title>
        <authorList>
            <person name="Bechsgaard J."/>
        </authorList>
    </citation>
    <scope>NUCLEOTIDE SEQUENCE [LARGE SCALE GENOMIC DNA]</scope>
</reference>
<dbReference type="SUPFAM" id="SSF56672">
    <property type="entry name" value="DNA/RNA polymerases"/>
    <property type="match status" value="1"/>
</dbReference>
<keyword evidence="11" id="KW-1185">Reference proteome</keyword>
<feature type="domain" description="DNA-directed DNA polymerase family B mitochondria/virus" evidence="9">
    <location>
        <begin position="75"/>
        <end position="127"/>
    </location>
</feature>
<dbReference type="GO" id="GO:0000166">
    <property type="term" value="F:nucleotide binding"/>
    <property type="evidence" value="ECO:0007669"/>
    <property type="project" value="InterPro"/>
</dbReference>
<keyword evidence="7" id="KW-0238">DNA-binding</keyword>
<evidence type="ECO:0000256" key="6">
    <source>
        <dbReference type="ARBA" id="ARBA00022932"/>
    </source>
</evidence>
<name>A0A087TAZ2_STEMI</name>
<feature type="non-terminal residue" evidence="10">
    <location>
        <position position="218"/>
    </location>
</feature>
<accession>A0A087TAZ2</accession>
<protein>
    <recommendedName>
        <fullName evidence="2">DNA-directed DNA polymerase</fullName>
        <ecNumber evidence="2">2.7.7.7</ecNumber>
    </recommendedName>
</protein>
<proteinExistence type="inferred from homology"/>
<dbReference type="GO" id="GO:0003887">
    <property type="term" value="F:DNA-directed DNA polymerase activity"/>
    <property type="evidence" value="ECO:0007669"/>
    <property type="project" value="UniProtKB-KW"/>
</dbReference>
<keyword evidence="6" id="KW-0239">DNA-directed DNA polymerase</keyword>
<organism evidence="10 11">
    <name type="scientific">Stegodyphus mimosarum</name>
    <name type="common">African social velvet spider</name>
    <dbReference type="NCBI Taxonomy" id="407821"/>
    <lineage>
        <taxon>Eukaryota</taxon>
        <taxon>Metazoa</taxon>
        <taxon>Ecdysozoa</taxon>
        <taxon>Arthropoda</taxon>
        <taxon>Chelicerata</taxon>
        <taxon>Arachnida</taxon>
        <taxon>Araneae</taxon>
        <taxon>Araneomorphae</taxon>
        <taxon>Entelegynae</taxon>
        <taxon>Eresoidea</taxon>
        <taxon>Eresidae</taxon>
        <taxon>Stegodyphus</taxon>
    </lineage>
</organism>
<dbReference type="OrthoDB" id="6429966at2759"/>
<evidence type="ECO:0000313" key="11">
    <source>
        <dbReference type="Proteomes" id="UP000054359"/>
    </source>
</evidence>
<dbReference type="PANTHER" id="PTHR33568:SF3">
    <property type="entry name" value="DNA-DIRECTED DNA POLYMERASE"/>
    <property type="match status" value="1"/>
</dbReference>
<keyword evidence="3" id="KW-0808">Transferase</keyword>
<evidence type="ECO:0000256" key="7">
    <source>
        <dbReference type="ARBA" id="ARBA00023125"/>
    </source>
</evidence>
<evidence type="ECO:0000256" key="4">
    <source>
        <dbReference type="ARBA" id="ARBA00022695"/>
    </source>
</evidence>
<keyword evidence="5" id="KW-0235">DNA replication</keyword>
<gene>
    <name evidence="10" type="ORF">X975_02519</name>
</gene>
<comment type="catalytic activity">
    <reaction evidence="8">
        <text>DNA(n) + a 2'-deoxyribonucleoside 5'-triphosphate = DNA(n+1) + diphosphate</text>
        <dbReference type="Rhea" id="RHEA:22508"/>
        <dbReference type="Rhea" id="RHEA-COMP:17339"/>
        <dbReference type="Rhea" id="RHEA-COMP:17340"/>
        <dbReference type="ChEBI" id="CHEBI:33019"/>
        <dbReference type="ChEBI" id="CHEBI:61560"/>
        <dbReference type="ChEBI" id="CHEBI:173112"/>
        <dbReference type="EC" id="2.7.7.7"/>
    </reaction>
</comment>
<evidence type="ECO:0000256" key="2">
    <source>
        <dbReference type="ARBA" id="ARBA00012417"/>
    </source>
</evidence>
<feature type="domain" description="DNA-directed DNA polymerase family B mitochondria/virus" evidence="9">
    <location>
        <begin position="152"/>
        <end position="193"/>
    </location>
</feature>
<dbReference type="EMBL" id="KK114370">
    <property type="protein sequence ID" value="KFM62281.1"/>
    <property type="molecule type" value="Genomic_DNA"/>
</dbReference>
<evidence type="ECO:0000256" key="3">
    <source>
        <dbReference type="ARBA" id="ARBA00022679"/>
    </source>
</evidence>
<dbReference type="InterPro" id="IPR043502">
    <property type="entry name" value="DNA/RNA_pol_sf"/>
</dbReference>
<keyword evidence="4" id="KW-0548">Nucleotidyltransferase</keyword>
<dbReference type="EC" id="2.7.7.7" evidence="2"/>
<comment type="similarity">
    <text evidence="1">Belongs to the DNA polymerase type-B family.</text>
</comment>
<evidence type="ECO:0000313" key="10">
    <source>
        <dbReference type="EMBL" id="KFM62281.1"/>
    </source>
</evidence>
<dbReference type="Gene3D" id="1.10.287.690">
    <property type="entry name" value="Helix hairpin bin"/>
    <property type="match status" value="1"/>
</dbReference>
<evidence type="ECO:0000259" key="9">
    <source>
        <dbReference type="Pfam" id="PF03175"/>
    </source>
</evidence>
<dbReference type="AlphaFoldDB" id="A0A087TAZ2"/>
<dbReference type="Pfam" id="PF03175">
    <property type="entry name" value="DNA_pol_B_2"/>
    <property type="match status" value="2"/>
</dbReference>
<dbReference type="InterPro" id="IPR004868">
    <property type="entry name" value="DNA-dir_DNA_pol_B_mt/vir"/>
</dbReference>
<dbReference type="GO" id="GO:0006260">
    <property type="term" value="P:DNA replication"/>
    <property type="evidence" value="ECO:0007669"/>
    <property type="project" value="UniProtKB-KW"/>
</dbReference>
<dbReference type="Proteomes" id="UP000054359">
    <property type="component" value="Unassembled WGS sequence"/>
</dbReference>
<evidence type="ECO:0000256" key="5">
    <source>
        <dbReference type="ARBA" id="ARBA00022705"/>
    </source>
</evidence>
<evidence type="ECO:0000256" key="8">
    <source>
        <dbReference type="ARBA" id="ARBA00049244"/>
    </source>
</evidence>
<dbReference type="PANTHER" id="PTHR33568">
    <property type="entry name" value="DNA POLYMERASE"/>
    <property type="match status" value="1"/>
</dbReference>
<evidence type="ECO:0000256" key="1">
    <source>
        <dbReference type="ARBA" id="ARBA00005755"/>
    </source>
</evidence>
<sequence>MMCFSDVLFSFTGEQVLRLPCGTSNNHHGKLWRCGRLFWNYPMPSDSSTESVSSGTALSVPEEADVPPVSDLRRALVGTWVTEEVKLAKKKGYRITHIYEVYHFQASSTSLFRSYIDLFLKIKQESSGWPSECVTSEARLQYIRQYEEREGVKLEAEKISKNPGRRQVAKLALNSFWGRWGMNLNKGKLTYVHTVPDFNKMMVDPTKKVSFLIDFIHL</sequence>